<evidence type="ECO:0000313" key="2">
    <source>
        <dbReference type="EMBL" id="OJT14822.1"/>
    </source>
</evidence>
<sequence length="479" mass="52765">MLEISGDSLCFLLNNYFPFINADPVTFIVYNWKTGQPIIGQKRLFSDPTMFNSFVLLSPDTVLLPIIPTNALEICQFTDELAAPPRPQSASDPPGEPEVPLLKTSCILELPPLHQGALVLRMTCRCEPNPRGAPASATHADRHTPFYSDPEKAIMILHMHLRLPTGTTRVYTMIAHRASLLEIMRAALERRRTAQASAPAAAVAEETSAAPARLYRDMGVNANMDEDEDEDVVAVEDEDEDLPMHTGMAAPTSRPSIVPSPLAPASDEPVKIPWAEWGPAVTRWFRDELAGTRWITTTCGQRFVRVRPGGHLSVYDFNALAVRRYMAERALGGEPVGTLPRESVWLGALEHQMELEEDETDGDVEEQWEDAEEGDYSGQEEVEEEHVQGDEEQGGVGESGASTPNRFLAVVLGPTTIGDTAAWEEPLTSGLPYMETSVSSLDEYESALLDEDIIVGLKMDAEGRHIREVVLHRIGGLME</sequence>
<reference evidence="2 3" key="1">
    <citation type="submission" date="2016-10" db="EMBL/GenBank/DDBJ databases">
        <title>Genome sequence of the basidiomycete white-rot fungus Trametes pubescens.</title>
        <authorList>
            <person name="Makela M.R."/>
            <person name="Granchi Z."/>
            <person name="Peng M."/>
            <person name="De Vries R.P."/>
            <person name="Grigoriev I."/>
            <person name="Riley R."/>
            <person name="Hilden K."/>
        </authorList>
    </citation>
    <scope>NUCLEOTIDE SEQUENCE [LARGE SCALE GENOMIC DNA]</scope>
    <source>
        <strain evidence="2 3">FBCC735</strain>
    </source>
</reference>
<dbReference type="OMA" id="CFLLNNY"/>
<dbReference type="OrthoDB" id="2751409at2759"/>
<proteinExistence type="predicted"/>
<dbReference type="EMBL" id="MNAD01000234">
    <property type="protein sequence ID" value="OJT14822.1"/>
    <property type="molecule type" value="Genomic_DNA"/>
</dbReference>
<protein>
    <submittedName>
        <fullName evidence="2">Uncharacterized protein</fullName>
    </submittedName>
</protein>
<feature type="compositionally biased region" description="Acidic residues" evidence="1">
    <location>
        <begin position="355"/>
        <end position="384"/>
    </location>
</feature>
<name>A0A1M2W4Y4_TRAPU</name>
<gene>
    <name evidence="2" type="ORF">TRAPUB_8616</name>
</gene>
<dbReference type="AlphaFoldDB" id="A0A1M2W4Y4"/>
<feature type="region of interest" description="Disordered" evidence="1">
    <location>
        <begin position="355"/>
        <end position="403"/>
    </location>
</feature>
<organism evidence="2 3">
    <name type="scientific">Trametes pubescens</name>
    <name type="common">White-rot fungus</name>
    <dbReference type="NCBI Taxonomy" id="154538"/>
    <lineage>
        <taxon>Eukaryota</taxon>
        <taxon>Fungi</taxon>
        <taxon>Dikarya</taxon>
        <taxon>Basidiomycota</taxon>
        <taxon>Agaricomycotina</taxon>
        <taxon>Agaricomycetes</taxon>
        <taxon>Polyporales</taxon>
        <taxon>Polyporaceae</taxon>
        <taxon>Trametes</taxon>
    </lineage>
</organism>
<comment type="caution">
    <text evidence="2">The sequence shown here is derived from an EMBL/GenBank/DDBJ whole genome shotgun (WGS) entry which is preliminary data.</text>
</comment>
<accession>A0A1M2W4Y4</accession>
<evidence type="ECO:0000256" key="1">
    <source>
        <dbReference type="SAM" id="MobiDB-lite"/>
    </source>
</evidence>
<keyword evidence="3" id="KW-1185">Reference proteome</keyword>
<evidence type="ECO:0000313" key="3">
    <source>
        <dbReference type="Proteomes" id="UP000184267"/>
    </source>
</evidence>
<dbReference type="Proteomes" id="UP000184267">
    <property type="component" value="Unassembled WGS sequence"/>
</dbReference>